<name>A0A8H4HKL4_ASPFM</name>
<accession>A0A8H4HKL4</accession>
<feature type="compositionally biased region" description="Polar residues" evidence="1">
    <location>
        <begin position="444"/>
        <end position="457"/>
    </location>
</feature>
<evidence type="ECO:0000313" key="2">
    <source>
        <dbReference type="EMBL" id="KAH1909778.1"/>
    </source>
</evidence>
<feature type="compositionally biased region" description="Basic and acidic residues" evidence="1">
    <location>
        <begin position="458"/>
        <end position="468"/>
    </location>
</feature>
<dbReference type="EMBL" id="JAIBSC010000011">
    <property type="protein sequence ID" value="KAH1909778.1"/>
    <property type="molecule type" value="Genomic_DNA"/>
</dbReference>
<feature type="compositionally biased region" description="Low complexity" evidence="1">
    <location>
        <begin position="430"/>
        <end position="443"/>
    </location>
</feature>
<evidence type="ECO:0000256" key="1">
    <source>
        <dbReference type="SAM" id="MobiDB-lite"/>
    </source>
</evidence>
<gene>
    <name evidence="2" type="ORF">KXV57_000849</name>
</gene>
<sequence>MSVVAHSSVSHLTVYPFSADSSHEHLSTSSGFAVEFAQEAPVPRDSAVPGNKQKKLETRSIEPQMPADPNLANPRLLLNGACIYERQLPGDAYITAHVQRLQHGFHSSPAVSDKDYDHVDFLGINFVFHSPNTLAHRFKAATIRASVQGTRHVASSDHYPNGYPPGNPRFLMHAPHLIFGAISPETLQWNYSLTGSLGVVDLPVMASLSPTGGINGRYRRYEMMRIQGSVRTLKSPRGRKFDIDAGEIVWSLEENNLQRSGLPREFTFAMLIQKPRADSRIVFSLDIEPILQSWYGSYPDWWLSLPKYQPQSRRPVDFRSEVGQRFEPAESKKGFNFATLESSFDDYIPSDGGVLQDDNDTLQDTNHDRTIVEPIRGVARLAYPNTLAGAAATATSAPAPGEPALIARRGTLGSDRSALTIHLLMDNQMPSPLSSLRGSRPSPKLTSHSNIHGNSATKQDKADRRESPRALPAATIPAPPQRQTTLRRTRSREGLNRNLNLDHHHHPKPRPQVSDRRFN</sequence>
<feature type="region of interest" description="Disordered" evidence="1">
    <location>
        <begin position="430"/>
        <end position="519"/>
    </location>
</feature>
<dbReference type="AlphaFoldDB" id="A0A8H4HKL4"/>
<proteinExistence type="predicted"/>
<protein>
    <submittedName>
        <fullName evidence="2">Uncharacterized protein</fullName>
    </submittedName>
</protein>
<dbReference type="Proteomes" id="UP000813423">
    <property type="component" value="Unassembled WGS sequence"/>
</dbReference>
<evidence type="ECO:0000313" key="3">
    <source>
        <dbReference type="Proteomes" id="UP000813423"/>
    </source>
</evidence>
<reference evidence="2" key="1">
    <citation type="submission" date="2021-08" db="EMBL/GenBank/DDBJ databases">
        <title>Global Aspergillus fumigatus from environmental and clinical sources.</title>
        <authorList>
            <person name="Barber A."/>
            <person name="Sae-Ong T."/>
        </authorList>
    </citation>
    <scope>NUCLEOTIDE SEQUENCE</scope>
    <source>
        <strain evidence="2">NRZ-2016-071</strain>
    </source>
</reference>
<comment type="caution">
    <text evidence="2">The sequence shown here is derived from an EMBL/GenBank/DDBJ whole genome shotgun (WGS) entry which is preliminary data.</text>
</comment>
<organism evidence="2 3">
    <name type="scientific">Aspergillus fumigatus</name>
    <name type="common">Neosartorya fumigata</name>
    <dbReference type="NCBI Taxonomy" id="746128"/>
    <lineage>
        <taxon>Eukaryota</taxon>
        <taxon>Fungi</taxon>
        <taxon>Dikarya</taxon>
        <taxon>Ascomycota</taxon>
        <taxon>Pezizomycotina</taxon>
        <taxon>Eurotiomycetes</taxon>
        <taxon>Eurotiomycetidae</taxon>
        <taxon>Eurotiales</taxon>
        <taxon>Aspergillaceae</taxon>
        <taxon>Aspergillus</taxon>
        <taxon>Aspergillus subgen. Fumigati</taxon>
    </lineage>
</organism>